<keyword evidence="1" id="KW-0472">Membrane</keyword>
<protein>
    <submittedName>
        <fullName evidence="2">Uncharacterized protein</fullName>
    </submittedName>
</protein>
<keyword evidence="1" id="KW-1133">Transmembrane helix</keyword>
<proteinExistence type="predicted"/>
<dbReference type="Proteomes" id="UP000221538">
    <property type="component" value="Unassembled WGS sequence"/>
</dbReference>
<reference evidence="2" key="3">
    <citation type="submission" date="2017-10" db="EMBL/GenBank/DDBJ databases">
        <title>Bioaugmenting a lab-scale membrane bioreactor with Sphingobium fuliginis OMI to degrade 4-tert-butylphenol.</title>
        <authorList>
            <person name="Takada K."/>
            <person name="Shiba T."/>
            <person name="Soda S."/>
            <person name="Inoue D."/>
            <person name="Miyake M."/>
            <person name="Eguchi M."/>
            <person name="Ike M."/>
        </authorList>
    </citation>
    <scope>NUCLEOTIDE SEQUENCE</scope>
    <source>
        <strain evidence="2">OMI</strain>
    </source>
</reference>
<evidence type="ECO:0000313" key="2">
    <source>
        <dbReference type="EMBL" id="GAY22421.1"/>
    </source>
</evidence>
<reference evidence="5" key="5">
    <citation type="submission" date="2020-08" db="EMBL/GenBank/DDBJ databases">
        <title>Complete genome sequence of Sphingobium barthaii strain KK22, a high-molecular-weight polycyclic aromatic hydrocarbon-degrading soil bacterium.</title>
        <authorList>
            <person name="Mori J.F."/>
            <person name="Kanaly R.A."/>
        </authorList>
    </citation>
    <scope>NUCLEOTIDE SEQUENCE [LARGE SCALE GENOMIC DNA]</scope>
    <source>
        <strain evidence="5">KK22</strain>
    </source>
</reference>
<evidence type="ECO:0000313" key="5">
    <source>
        <dbReference type="Proteomes" id="UP000593663"/>
    </source>
</evidence>
<reference evidence="2" key="4">
    <citation type="submission" date="2017-10" db="EMBL/GenBank/DDBJ databases">
        <authorList>
            <person name="Banno H."/>
            <person name="Chua N.-H."/>
        </authorList>
    </citation>
    <scope>NUCLEOTIDE SEQUENCE</scope>
    <source>
        <strain evidence="2">OMI</strain>
    </source>
</reference>
<keyword evidence="1" id="KW-0812">Transmembrane</keyword>
<evidence type="ECO:0000256" key="1">
    <source>
        <dbReference type="SAM" id="Phobius"/>
    </source>
</evidence>
<gene>
    <name evidence="3" type="ORF">H5V43_10765</name>
    <name evidence="2" type="ORF">SFOMI_2977</name>
</gene>
<sequence length="52" mass="5279">MMIHLTLIIVDFLTGLLAAGAWALASAGGAIAALVGGGLLGASLFRKWRQKG</sequence>
<dbReference type="Proteomes" id="UP000593663">
    <property type="component" value="Chromosome 1"/>
</dbReference>
<reference evidence="2 4" key="2">
    <citation type="journal article" date="2013" name="Environ. Sci. Technol.">
        <title>The 4-tert-butylphenol-utilizing bacterium Sphingobium fuliginis OMI can degrade bisphenols via phenolic ring hydroxylation and meta-cleavage pathway.</title>
        <authorList>
            <person name="Ogata Y."/>
            <person name="Goda S."/>
            <person name="Toyama T."/>
            <person name="Sei K."/>
            <person name="Ike M."/>
        </authorList>
    </citation>
    <scope>NUCLEOTIDE SEQUENCE [LARGE SCALE GENOMIC DNA]</scope>
    <source>
        <strain evidence="2 4">OMI</strain>
    </source>
</reference>
<dbReference type="EMBL" id="CP060035">
    <property type="protein sequence ID" value="QOT73296.1"/>
    <property type="molecule type" value="Genomic_DNA"/>
</dbReference>
<evidence type="ECO:0000313" key="3">
    <source>
        <dbReference type="EMBL" id="QOT73296.1"/>
    </source>
</evidence>
<reference evidence="3" key="6">
    <citation type="journal article" date="2021" name="Microbiol. Resour. Announc.">
        <title>Complete Genome Sequence of Sphingobium barthaii KK22, a High-Molecular-Weight Polycyclic Aromatic Hydrocarbon-Degrading Soil Bacterium.</title>
        <authorList>
            <person name="Mori J.F."/>
            <person name="Kanaly R.A."/>
        </authorList>
    </citation>
    <scope>NUCLEOTIDE SEQUENCE</scope>
    <source>
        <strain evidence="3">KK22</strain>
    </source>
</reference>
<dbReference type="EMBL" id="BEWI01000032">
    <property type="protein sequence ID" value="GAY22421.1"/>
    <property type="molecule type" value="Genomic_DNA"/>
</dbReference>
<reference evidence="2 4" key="1">
    <citation type="journal article" date="2013" name="Biodegradation">
        <title>Occurrence of 4-tert-butylphenol (4-t-BP) biodegradation in an aquatic sample caused by the presence of Spirodela polyrrhiza and isolation of a 4-t-BP-utilizing bacterium.</title>
        <authorList>
            <person name="Ogata Y."/>
            <person name="Toyama T."/>
            <person name="Yu N."/>
            <person name="Wang X."/>
            <person name="Sei K."/>
            <person name="Ike M."/>
        </authorList>
    </citation>
    <scope>NUCLEOTIDE SEQUENCE [LARGE SCALE GENOMIC DNA]</scope>
    <source>
        <strain evidence="2 4">OMI</strain>
    </source>
</reference>
<evidence type="ECO:0000313" key="4">
    <source>
        <dbReference type="Proteomes" id="UP000221538"/>
    </source>
</evidence>
<organism evidence="2 4">
    <name type="scientific">Sphingobium fuliginis (strain ATCC 27551)</name>
    <dbReference type="NCBI Taxonomy" id="336203"/>
    <lineage>
        <taxon>Bacteria</taxon>
        <taxon>Pseudomonadati</taxon>
        <taxon>Pseudomonadota</taxon>
        <taxon>Alphaproteobacteria</taxon>
        <taxon>Sphingomonadales</taxon>
        <taxon>Sphingomonadaceae</taxon>
        <taxon>Sphingobium</taxon>
    </lineage>
</organism>
<dbReference type="RefSeq" id="WP_167706561.1">
    <property type="nucleotide sequence ID" value="NZ_BMDU01000001.1"/>
</dbReference>
<dbReference type="KEGG" id="sbar:H5V43_10765"/>
<feature type="transmembrane region" description="Helical" evidence="1">
    <location>
        <begin position="28"/>
        <end position="45"/>
    </location>
</feature>
<accession>A0A292ZHN0</accession>
<name>A0A292ZHN0_SPHSA</name>
<dbReference type="AlphaFoldDB" id="A0A292ZHN0"/>